<keyword evidence="4" id="KW-1185">Reference proteome</keyword>
<evidence type="ECO:0000256" key="2">
    <source>
        <dbReference type="SAM" id="SignalP"/>
    </source>
</evidence>
<feature type="signal peptide" evidence="2">
    <location>
        <begin position="1"/>
        <end position="21"/>
    </location>
</feature>
<dbReference type="KEGG" id="nvi:100679098"/>
<dbReference type="GeneID" id="100679098"/>
<dbReference type="EnsemblMetazoa" id="XM_031922965">
    <property type="protein sequence ID" value="XP_031778825"/>
    <property type="gene ID" value="LOC100679098"/>
</dbReference>
<dbReference type="OrthoDB" id="7676095at2759"/>
<name>A0A7M7Q2F2_NASVI</name>
<evidence type="ECO:0000313" key="4">
    <source>
        <dbReference type="Proteomes" id="UP000002358"/>
    </source>
</evidence>
<dbReference type="AlphaFoldDB" id="A0A7M7Q2F2"/>
<organism evidence="3 4">
    <name type="scientific">Nasonia vitripennis</name>
    <name type="common">Parasitic wasp</name>
    <dbReference type="NCBI Taxonomy" id="7425"/>
    <lineage>
        <taxon>Eukaryota</taxon>
        <taxon>Metazoa</taxon>
        <taxon>Ecdysozoa</taxon>
        <taxon>Arthropoda</taxon>
        <taxon>Hexapoda</taxon>
        <taxon>Insecta</taxon>
        <taxon>Pterygota</taxon>
        <taxon>Neoptera</taxon>
        <taxon>Endopterygota</taxon>
        <taxon>Hymenoptera</taxon>
        <taxon>Apocrita</taxon>
        <taxon>Proctotrupomorpha</taxon>
        <taxon>Chalcidoidea</taxon>
        <taxon>Pteromalidae</taxon>
        <taxon>Pteromalinae</taxon>
        <taxon>Nasonia</taxon>
    </lineage>
</organism>
<evidence type="ECO:0000313" key="3">
    <source>
        <dbReference type="EnsemblMetazoa" id="XP_031778825"/>
    </source>
</evidence>
<feature type="region of interest" description="Disordered" evidence="1">
    <location>
        <begin position="169"/>
        <end position="195"/>
    </location>
</feature>
<dbReference type="RefSeq" id="XP_031778825.1">
    <property type="nucleotide sequence ID" value="XM_031922965.1"/>
</dbReference>
<feature type="chain" id="PRO_5029745844" evidence="2">
    <location>
        <begin position="22"/>
        <end position="371"/>
    </location>
</feature>
<evidence type="ECO:0000256" key="1">
    <source>
        <dbReference type="SAM" id="MobiDB-lite"/>
    </source>
</evidence>
<dbReference type="InParanoid" id="A0A7M7Q2F2"/>
<dbReference type="Proteomes" id="UP000002358">
    <property type="component" value="Chromosome 1"/>
</dbReference>
<feature type="compositionally biased region" description="Polar residues" evidence="1">
    <location>
        <begin position="171"/>
        <end position="195"/>
    </location>
</feature>
<reference evidence="3" key="1">
    <citation type="submission" date="2021-01" db="UniProtKB">
        <authorList>
            <consortium name="EnsemblMetazoa"/>
        </authorList>
    </citation>
    <scope>IDENTIFICATION</scope>
</reference>
<proteinExistence type="predicted"/>
<protein>
    <submittedName>
        <fullName evidence="3">Uncharacterized protein</fullName>
    </submittedName>
</protein>
<keyword evidence="2" id="KW-0732">Signal</keyword>
<sequence length="371" mass="40323">MKRFAVCVAVLVTNCLLIANAEKFVYVVPRRQIRRSPTLSVPSRPNVRAATPYLKYPTFGPYGLARPSLPPNNQLPHGVGEYERPQNGIDHAVTPYGKGVGCAPYARGYLPYDKKGGLVPFINQHRYPVESTRPCFPPGPVYGPTSVSNGYYHRLVSNDPYVTDKNLPVRPQSSDQPIQTAYTGNHQRPLTGAEDQTISQKQVAQPAASSNYPKMGTILVTPSSVGYQQQEATRTGDLAKESSNAVSKVPSRSAIGAGKGGIVLRDTILLGDYEKKFAEFTKSWPKLSAFSGVFGDASSFFRGSSLNPSISSGLARSSDNIDTSNLIGRQGYAVKEEIDEPPFDFRSNPLIASPLHVYPTPAASAFFKHLV</sequence>
<accession>A0A7M7Q2F2</accession>